<dbReference type="Pfam" id="PF00024">
    <property type="entry name" value="PAN_1"/>
    <property type="match status" value="2"/>
</dbReference>
<proteinExistence type="predicted"/>
<feature type="signal peptide" evidence="1">
    <location>
        <begin position="1"/>
        <end position="24"/>
    </location>
</feature>
<dbReference type="SMART" id="SM00473">
    <property type="entry name" value="PAN_AP"/>
    <property type="match status" value="4"/>
</dbReference>
<feature type="domain" description="Apple" evidence="2">
    <location>
        <begin position="32"/>
        <end position="108"/>
    </location>
</feature>
<evidence type="ECO:0000256" key="1">
    <source>
        <dbReference type="SAM" id="SignalP"/>
    </source>
</evidence>
<dbReference type="Gene3D" id="3.50.4.10">
    <property type="entry name" value="Hepatocyte Growth Factor"/>
    <property type="match status" value="2"/>
</dbReference>
<dbReference type="Pfam" id="PF14295">
    <property type="entry name" value="PAN_4"/>
    <property type="match status" value="2"/>
</dbReference>
<feature type="domain" description="Apple" evidence="2">
    <location>
        <begin position="207"/>
        <end position="301"/>
    </location>
</feature>
<evidence type="ECO:0000259" key="2">
    <source>
        <dbReference type="PROSITE" id="PS50948"/>
    </source>
</evidence>
<dbReference type="PROSITE" id="PS50948">
    <property type="entry name" value="PAN"/>
    <property type="match status" value="4"/>
</dbReference>
<dbReference type="EMBL" id="KQ428240">
    <property type="protein sequence ID" value="KOF66336.1"/>
    <property type="molecule type" value="Genomic_DNA"/>
</dbReference>
<reference evidence="3" key="1">
    <citation type="submission" date="2015-07" db="EMBL/GenBank/DDBJ databases">
        <title>MeaNS - Measles Nucleotide Surveillance Program.</title>
        <authorList>
            <person name="Tran T."/>
            <person name="Druce J."/>
        </authorList>
    </citation>
    <scope>NUCLEOTIDE SEQUENCE</scope>
    <source>
        <strain evidence="3">UCB-OBI-ISO-001</strain>
        <tissue evidence="3">Gonad</tissue>
    </source>
</reference>
<accession>A0A0L8FNP5</accession>
<dbReference type="OrthoDB" id="10342221at2759"/>
<dbReference type="SUPFAM" id="SSF57414">
    <property type="entry name" value="Hairpin loop containing domain-like"/>
    <property type="match status" value="4"/>
</dbReference>
<feature type="chain" id="PRO_5005582465" description="Apple domain-containing protein" evidence="1">
    <location>
        <begin position="25"/>
        <end position="478"/>
    </location>
</feature>
<feature type="domain" description="Apple" evidence="2">
    <location>
        <begin position="114"/>
        <end position="188"/>
    </location>
</feature>
<name>A0A0L8FNP5_OCTBM</name>
<sequence length="478" mass="55771">MIIIPNHFVFHFALYLSLTYLAQADTTVEGRIYKNEFIKISAAVIDAANMLEISNGSVEECAEKCYKSDTCATFQFYNTKSECDFYGISKHQQSNATESNIDLYHLREHTNQCCPISLMNGAGLSKDKRFSERFLSFETCVSTCYQDSWCKTVSFNRSNNTCAMSNYTSYNASVRLTDDNWQYMEFTKHLPLVIHQDSGGLPNIINCHSDYFAMYNLRDTMNNRSFRHEFMVVHNAYMSERSMRDMLCDSVEQCAEMCYKSKKCRSFVHNTVKSKCKLYEFNTRQNQLRSHSNFVFYQRRVQPKNKCCPVSVIRGVVLPRHKMFSERVLSFINCLSICYNDSWCNTVNYNIKSQTCLTTNYTSFNASTVFSVNDWQYVEFVKYYLFETYRDTDDAVVLKNCYPDEFSMFYFKIEGNITSAIQTGRFTKLMNSYTYIKTHRCVEASSRIACAAECNIVPKCFAFLYEKKKNGCRLMKLY</sequence>
<dbReference type="InterPro" id="IPR003609">
    <property type="entry name" value="Pan_app"/>
</dbReference>
<keyword evidence="1" id="KW-0732">Signal</keyword>
<evidence type="ECO:0000313" key="3">
    <source>
        <dbReference type="EMBL" id="KOF66336.1"/>
    </source>
</evidence>
<feature type="domain" description="Apple" evidence="2">
    <location>
        <begin position="308"/>
        <end position="382"/>
    </location>
</feature>
<gene>
    <name evidence="3" type="ORF">OCBIM_22012794mg</name>
</gene>
<dbReference type="AlphaFoldDB" id="A0A0L8FNP5"/>
<protein>
    <recommendedName>
        <fullName evidence="2">Apple domain-containing protein</fullName>
    </recommendedName>
</protein>
<organism evidence="3">
    <name type="scientific">Octopus bimaculoides</name>
    <name type="common">California two-spotted octopus</name>
    <dbReference type="NCBI Taxonomy" id="37653"/>
    <lineage>
        <taxon>Eukaryota</taxon>
        <taxon>Metazoa</taxon>
        <taxon>Spiralia</taxon>
        <taxon>Lophotrochozoa</taxon>
        <taxon>Mollusca</taxon>
        <taxon>Cephalopoda</taxon>
        <taxon>Coleoidea</taxon>
        <taxon>Octopodiformes</taxon>
        <taxon>Octopoda</taxon>
        <taxon>Incirrata</taxon>
        <taxon>Octopodidae</taxon>
        <taxon>Octopus</taxon>
    </lineage>
</organism>